<gene>
    <name evidence="10" type="primary">ABCC1_2</name>
    <name evidence="10" type="ORF">EDC05_001434</name>
</gene>
<dbReference type="PANTHER" id="PTHR24223:SF443">
    <property type="entry name" value="MULTIDRUG-RESISTANCE LIKE PROTEIN 1, ISOFORM I"/>
    <property type="match status" value="1"/>
</dbReference>
<dbReference type="InterPro" id="IPR036640">
    <property type="entry name" value="ABC1_TM_sf"/>
</dbReference>
<evidence type="ECO:0000259" key="9">
    <source>
        <dbReference type="PROSITE" id="PS50893"/>
    </source>
</evidence>
<feature type="domain" description="ABC transporter" evidence="9">
    <location>
        <begin position="1033"/>
        <end position="1287"/>
    </location>
</feature>
<evidence type="ECO:0000313" key="10">
    <source>
        <dbReference type="EMBL" id="KAJ1994811.1"/>
    </source>
</evidence>
<keyword evidence="6 8" id="KW-1133">Transmembrane helix</keyword>
<proteinExistence type="predicted"/>
<comment type="caution">
    <text evidence="10">The sequence shown here is derived from an EMBL/GenBank/DDBJ whole genome shotgun (WGS) entry which is preliminary data.</text>
</comment>
<keyword evidence="3" id="KW-0677">Repeat</keyword>
<reference evidence="10" key="1">
    <citation type="submission" date="2022-07" db="EMBL/GenBank/DDBJ databases">
        <title>Phylogenomic reconstructions and comparative analyses of Kickxellomycotina fungi.</title>
        <authorList>
            <person name="Reynolds N.K."/>
            <person name="Stajich J.E."/>
            <person name="Barry K."/>
            <person name="Grigoriev I.V."/>
            <person name="Crous P."/>
            <person name="Smith M.E."/>
        </authorList>
    </citation>
    <scope>NUCLEOTIDE SEQUENCE</scope>
    <source>
        <strain evidence="10">BCRC 34882</strain>
    </source>
</reference>
<accession>A0ABQ8PSG2</accession>
<dbReference type="PROSITE" id="PS00211">
    <property type="entry name" value="ABC_TRANSPORTER_1"/>
    <property type="match status" value="1"/>
</dbReference>
<dbReference type="InterPro" id="IPR050173">
    <property type="entry name" value="ABC_transporter_C-like"/>
</dbReference>
<comment type="subcellular location">
    <subcellularLocation>
        <location evidence="1">Vacuole membrane</location>
        <topology evidence="1">Multi-pass membrane protein</topology>
    </subcellularLocation>
</comment>
<evidence type="ECO:0000256" key="6">
    <source>
        <dbReference type="ARBA" id="ARBA00022989"/>
    </source>
</evidence>
<dbReference type="SUPFAM" id="SSF52540">
    <property type="entry name" value="P-loop containing nucleoside triphosphate hydrolases"/>
    <property type="match status" value="2"/>
</dbReference>
<evidence type="ECO:0000256" key="3">
    <source>
        <dbReference type="ARBA" id="ARBA00022737"/>
    </source>
</evidence>
<feature type="transmembrane region" description="Helical" evidence="8">
    <location>
        <begin position="835"/>
        <end position="860"/>
    </location>
</feature>
<dbReference type="InterPro" id="IPR027417">
    <property type="entry name" value="P-loop_NTPase"/>
</dbReference>
<evidence type="ECO:0000256" key="5">
    <source>
        <dbReference type="ARBA" id="ARBA00022840"/>
    </source>
</evidence>
<dbReference type="PANTHER" id="PTHR24223">
    <property type="entry name" value="ATP-BINDING CASSETTE SUB-FAMILY C"/>
    <property type="match status" value="1"/>
</dbReference>
<dbReference type="Pfam" id="PF00005">
    <property type="entry name" value="ABC_tran"/>
    <property type="match status" value="2"/>
</dbReference>
<sequence>MAGVANEISVFPMHIVRCLSIIASLSDTQTPVATALGFIAHLLIAWNTLDTNTKACVAKHVHGILQLNAMDNIVKWERGNRDIKDFQNDDSKEIYSGMSQNFYLDSSKAYFVTRAVLRAIFPRIAVLALLQILLEVVEHYRAFLFIQLLGHFVMPNDNNSNANNQVFIYKVILWSVLFVCIPTKRYVQNLISLTMDCMKNMLSNKLIELYIEKNCESSCLQAVNHAAITSGVFFYRNSLNQLVQYAIALVSQVFNVYVVVSRVGWLTLIPILFSATLTGASQKIMSQTIAHRRKALARRQPDFTVSITDMIAKMRAIKFHNWERVFEHNKDFETKVNPPFYLQLQDGLFSTLSETSARISVAATLAILVFRGQGISYAELLLITSSMLALVGFTKTIMIIPSEIKNLEDVESAYKRVIDSHKVKYFPRYTHQGLDNDIAVVMDGCKFHWGPDKFSISSITMQIKRGEFITVVGKVGSGKSSLLLAIGGEMPIVSGSGSVHGSIGYVSQKPWIMNATFRENVIFGNEYDEKYYRCVIDACALVDDLAQLPSGDLTEIGHRGINLSGGQNARLALARAIYNRADIYILDDILSAVDAHVERHLIEHVLAGNGILANSTRILVTHAEHVLPLGNKVVTMTQGQAQIKDQKPIDFIKVSNKLSDSVSTENNANTNTQSNAGVFTTSPETEMSQPFSWQILWRFIKLSGYAAVALSVFIEFANTYMLYHMQNLHWNLVLTNSTFMDVDALKTYIVLDITKVVLETAADKSKRWIRMRVWDGGLSAKMQKKLVHHWLYMRLTAFERLSKHTLDSVFFRERSVIAYSVPMILSFKIDTAFKAIAGILGIIQKSATVLAAGLVVVVMLRRYDMRRYAAQEYLTSNTGSIVSRDRSNMAGEVIAGHQIIRMHNKVSVFKKKLTELSIKGSEMHRICMDMVMFRLCIQRITSDLLEAAIILYCKFLQVYFNQPFSPGKVQVIVGLGLYAVNSLNNISIFSQDIMLVLSPLARYFVYSETLEQELQHTIMNSRPPANWPNHGLVEFKNYSMRYRDDLDYVLKDLSFAVRGNEKIGIVGRTGAGKSSLSQALLRIVEPTSGKIVIDGINTATIGLADLRSRISIVPQDPVLFEGTVRENLDPLHEHTDDEIWNAIRKVQIKDIVMQPTDKFNKSDLSMMKNSGPWIAGIGLHKWVENDGVNFSVGQRQLLSLCRALLWHRKILILDEATANIDSKTDQIMQSVIRNEFKDCTVLIIAHRLKTVLDSDRILVMDQGQVAEFDTPSNLLAQGGLFAKLVESMEFNERTI</sequence>
<dbReference type="SUPFAM" id="SSF90123">
    <property type="entry name" value="ABC transporter transmembrane region"/>
    <property type="match status" value="2"/>
</dbReference>
<dbReference type="Proteomes" id="UP001151295">
    <property type="component" value="Unassembled WGS sequence"/>
</dbReference>
<organism evidence="10 11">
    <name type="scientific">Coemansia umbellata</name>
    <dbReference type="NCBI Taxonomy" id="1424467"/>
    <lineage>
        <taxon>Eukaryota</taxon>
        <taxon>Fungi</taxon>
        <taxon>Fungi incertae sedis</taxon>
        <taxon>Zoopagomycota</taxon>
        <taxon>Kickxellomycotina</taxon>
        <taxon>Kickxellomycetes</taxon>
        <taxon>Kickxellales</taxon>
        <taxon>Kickxellaceae</taxon>
        <taxon>Coemansia</taxon>
    </lineage>
</organism>
<dbReference type="CDD" id="cd03250">
    <property type="entry name" value="ABCC_MRP_domain1"/>
    <property type="match status" value="1"/>
</dbReference>
<keyword evidence="5" id="KW-0067">ATP-binding</keyword>
<dbReference type="InterPro" id="IPR003439">
    <property type="entry name" value="ABC_transporter-like_ATP-bd"/>
</dbReference>
<dbReference type="InterPro" id="IPR003593">
    <property type="entry name" value="AAA+_ATPase"/>
</dbReference>
<evidence type="ECO:0000256" key="1">
    <source>
        <dbReference type="ARBA" id="ARBA00004128"/>
    </source>
</evidence>
<feature type="domain" description="ABC transporter" evidence="9">
    <location>
        <begin position="440"/>
        <end position="663"/>
    </location>
</feature>
<keyword evidence="2 8" id="KW-0812">Transmembrane</keyword>
<protein>
    <submittedName>
        <fullName evidence="10">Multidrug resistance-associated protein 1</fullName>
    </submittedName>
</protein>
<dbReference type="PROSITE" id="PS50893">
    <property type="entry name" value="ABC_TRANSPORTER_2"/>
    <property type="match status" value="2"/>
</dbReference>
<dbReference type="SMART" id="SM00382">
    <property type="entry name" value="AAA"/>
    <property type="match status" value="2"/>
</dbReference>
<dbReference type="EMBL" id="JANBQD010000010">
    <property type="protein sequence ID" value="KAJ1994811.1"/>
    <property type="molecule type" value="Genomic_DNA"/>
</dbReference>
<keyword evidence="7 8" id="KW-0472">Membrane</keyword>
<evidence type="ECO:0000313" key="11">
    <source>
        <dbReference type="Proteomes" id="UP001151295"/>
    </source>
</evidence>
<evidence type="ECO:0000256" key="2">
    <source>
        <dbReference type="ARBA" id="ARBA00022692"/>
    </source>
</evidence>
<name>A0ABQ8PSG2_9FUNG</name>
<evidence type="ECO:0000256" key="8">
    <source>
        <dbReference type="SAM" id="Phobius"/>
    </source>
</evidence>
<evidence type="ECO:0000256" key="4">
    <source>
        <dbReference type="ARBA" id="ARBA00022741"/>
    </source>
</evidence>
<evidence type="ECO:0000256" key="7">
    <source>
        <dbReference type="ARBA" id="ARBA00023136"/>
    </source>
</evidence>
<keyword evidence="4" id="KW-0547">Nucleotide-binding</keyword>
<dbReference type="Gene3D" id="1.20.1560.10">
    <property type="entry name" value="ABC transporter type 1, transmembrane domain"/>
    <property type="match status" value="2"/>
</dbReference>
<feature type="transmembrane region" description="Helical" evidence="8">
    <location>
        <begin position="702"/>
        <end position="723"/>
    </location>
</feature>
<dbReference type="Gene3D" id="3.40.50.300">
    <property type="entry name" value="P-loop containing nucleotide triphosphate hydrolases"/>
    <property type="match status" value="2"/>
</dbReference>
<keyword evidence="11" id="KW-1185">Reference proteome</keyword>
<dbReference type="InterPro" id="IPR017871">
    <property type="entry name" value="ABC_transporter-like_CS"/>
</dbReference>
<dbReference type="CDD" id="cd03244">
    <property type="entry name" value="ABCC_MRP_domain2"/>
    <property type="match status" value="1"/>
</dbReference>